<dbReference type="GO" id="GO:0016491">
    <property type="term" value="F:oxidoreductase activity"/>
    <property type="evidence" value="ECO:0007669"/>
    <property type="project" value="InterPro"/>
</dbReference>
<evidence type="ECO:0000313" key="3">
    <source>
        <dbReference type="EMBL" id="MDX3023783.1"/>
    </source>
</evidence>
<comment type="caution">
    <text evidence="2">The sequence shown here is derived from an EMBL/GenBank/DDBJ whole genome shotgun (WGS) entry which is preliminary data.</text>
</comment>
<dbReference type="RefSeq" id="WP_050372017.1">
    <property type="nucleotide sequence ID" value="NZ_BCML01000015.1"/>
</dbReference>
<dbReference type="EMBL" id="JARAWP010000029">
    <property type="protein sequence ID" value="MDX3023783.1"/>
    <property type="molecule type" value="Genomic_DNA"/>
</dbReference>
<dbReference type="PANTHER" id="PTHR30543:SF21">
    <property type="entry name" value="NAD(P)H-DEPENDENT FMN REDUCTASE LOT6"/>
    <property type="match status" value="1"/>
</dbReference>
<gene>
    <name evidence="2" type="ORF">PV399_11620</name>
    <name evidence="3" type="ORF">PV666_38805</name>
</gene>
<dbReference type="Proteomes" id="UP001282288">
    <property type="component" value="Unassembled WGS sequence"/>
</dbReference>
<dbReference type="GO" id="GO:0005829">
    <property type="term" value="C:cytosol"/>
    <property type="evidence" value="ECO:0007669"/>
    <property type="project" value="TreeGrafter"/>
</dbReference>
<evidence type="ECO:0000259" key="1">
    <source>
        <dbReference type="Pfam" id="PF03358"/>
    </source>
</evidence>
<dbReference type="InterPro" id="IPR050712">
    <property type="entry name" value="NAD(P)H-dep_reductase"/>
</dbReference>
<dbReference type="GO" id="GO:0010181">
    <property type="term" value="F:FMN binding"/>
    <property type="evidence" value="ECO:0007669"/>
    <property type="project" value="TreeGrafter"/>
</dbReference>
<evidence type="ECO:0000313" key="2">
    <source>
        <dbReference type="EMBL" id="MDX2960359.1"/>
    </source>
</evidence>
<dbReference type="Pfam" id="PF03358">
    <property type="entry name" value="FMN_red"/>
    <property type="match status" value="1"/>
</dbReference>
<protein>
    <submittedName>
        <fullName evidence="2">NAD(P)H-dependent oxidoreductase</fullName>
    </submittedName>
</protein>
<dbReference type="PANTHER" id="PTHR30543">
    <property type="entry name" value="CHROMATE REDUCTASE"/>
    <property type="match status" value="1"/>
</dbReference>
<dbReference type="GeneID" id="69811653"/>
<dbReference type="InterPro" id="IPR029039">
    <property type="entry name" value="Flavoprotein-like_sf"/>
</dbReference>
<dbReference type="SUPFAM" id="SSF52218">
    <property type="entry name" value="Flavoproteins"/>
    <property type="match status" value="1"/>
</dbReference>
<organism evidence="2 5">
    <name type="scientific">Streptomyces acidiscabies</name>
    <dbReference type="NCBI Taxonomy" id="42234"/>
    <lineage>
        <taxon>Bacteria</taxon>
        <taxon>Bacillati</taxon>
        <taxon>Actinomycetota</taxon>
        <taxon>Actinomycetes</taxon>
        <taxon>Kitasatosporales</taxon>
        <taxon>Streptomycetaceae</taxon>
        <taxon>Streptomyces</taxon>
    </lineage>
</organism>
<name>A0AAP6B8X5_9ACTN</name>
<dbReference type="AlphaFoldDB" id="A0AAP6B8X5"/>
<dbReference type="Gene3D" id="3.40.50.360">
    <property type="match status" value="1"/>
</dbReference>
<sequence>MSVSVSAVTDYTTPLRVAVIVGSVREGRQGRAVTDWFLGVAATYEGLELDVVDLADVRLPMVMPGWGGGELDADVRAVLGEVGPRLADADAFVVVTPEYNHSFPASLKNFVDWHGPQWQAKPVGFVSYGGLAGGVRAVEHLRQVFAELHAVSVRDAVSLHGPWSGLGEDGGPRDSAVCEGAAKGMLGQLSWWGRALRGARAEHPYQG</sequence>
<reference evidence="2 4" key="1">
    <citation type="journal article" date="2023" name="Microb. Genom.">
        <title>Mesoterricola silvestris gen. nov., sp. nov., Mesoterricola sediminis sp. nov., Geothrix oryzae sp. nov., Geothrix edaphica sp. nov., Geothrix rubra sp. nov., and Geothrix limicola sp. nov., six novel members of Acidobacteriota isolated from soils.</title>
        <authorList>
            <person name="Weisberg A.J."/>
            <person name="Pearce E."/>
            <person name="Kramer C.G."/>
            <person name="Chang J.H."/>
            <person name="Clarke C.R."/>
        </authorList>
    </citation>
    <scope>NUCLEOTIDE SEQUENCE</scope>
    <source>
        <strain evidence="3 4">NB05-1H</strain>
        <strain evidence="2">NRRL_B-16521</strain>
    </source>
</reference>
<evidence type="ECO:0000313" key="4">
    <source>
        <dbReference type="Proteomes" id="UP001272987"/>
    </source>
</evidence>
<feature type="domain" description="NADPH-dependent FMN reductase-like" evidence="1">
    <location>
        <begin position="16"/>
        <end position="160"/>
    </location>
</feature>
<dbReference type="InterPro" id="IPR005025">
    <property type="entry name" value="FMN_Rdtase-like_dom"/>
</dbReference>
<proteinExistence type="predicted"/>
<evidence type="ECO:0000313" key="5">
    <source>
        <dbReference type="Proteomes" id="UP001282288"/>
    </source>
</evidence>
<keyword evidence="4" id="KW-1185">Reference proteome</keyword>
<dbReference type="Proteomes" id="UP001272987">
    <property type="component" value="Unassembled WGS sequence"/>
</dbReference>
<accession>A0AAP6B8X5</accession>
<dbReference type="EMBL" id="JARAWC010000007">
    <property type="protein sequence ID" value="MDX2960359.1"/>
    <property type="molecule type" value="Genomic_DNA"/>
</dbReference>